<sequence length="219" mass="24605">MKKMIRILFIILAGLLVSCGSRKKVDREVFDAVNESMEVKKVNEVDIINKAIKWGNEISAEAQQKLMEKLTTAINEKGVAGAVEFCNVEALPSLDKVSKEHKVVVRRVSHDYRNPSDQPNDKEQMLLQAYEYNEENDVENSPNVQEIENGEILLYTKAITIPGEMCLNCHGDPKNDIDEATLAKIGKLYPEDKAIGHDVGDLRGMWSIAIPKKEVVKKL</sequence>
<dbReference type="InterPro" id="IPR021796">
    <property type="entry name" value="Tll0287-like_dom"/>
</dbReference>
<proteinExistence type="predicted"/>
<keyword evidence="3" id="KW-1185">Reference proteome</keyword>
<accession>A0ABQ1V175</accession>
<dbReference type="RefSeq" id="WP_308421141.1">
    <property type="nucleotide sequence ID" value="NZ_BMIU01000010.1"/>
</dbReference>
<feature type="domain" description="Tll0287-like" evidence="1">
    <location>
        <begin position="67"/>
        <end position="211"/>
    </location>
</feature>
<gene>
    <name evidence="2" type="ORF">GCM10011339_23030</name>
</gene>
<dbReference type="Pfam" id="PF11845">
    <property type="entry name" value="Tll0287-like"/>
    <property type="match status" value="1"/>
</dbReference>
<organism evidence="2 3">
    <name type="scientific">Echinicola rosea</name>
    <dbReference type="NCBI Taxonomy" id="1807691"/>
    <lineage>
        <taxon>Bacteria</taxon>
        <taxon>Pseudomonadati</taxon>
        <taxon>Bacteroidota</taxon>
        <taxon>Cytophagia</taxon>
        <taxon>Cytophagales</taxon>
        <taxon>Cyclobacteriaceae</taxon>
        <taxon>Echinicola</taxon>
    </lineage>
</organism>
<reference evidence="3" key="1">
    <citation type="journal article" date="2019" name="Int. J. Syst. Evol. Microbiol.">
        <title>The Global Catalogue of Microorganisms (GCM) 10K type strain sequencing project: providing services to taxonomists for standard genome sequencing and annotation.</title>
        <authorList>
            <consortium name="The Broad Institute Genomics Platform"/>
            <consortium name="The Broad Institute Genome Sequencing Center for Infectious Disease"/>
            <person name="Wu L."/>
            <person name="Ma J."/>
        </authorList>
    </citation>
    <scope>NUCLEOTIDE SEQUENCE [LARGE SCALE GENOMIC DNA]</scope>
    <source>
        <strain evidence="3">CGMCC 1.15407</strain>
    </source>
</reference>
<comment type="caution">
    <text evidence="2">The sequence shown here is derived from an EMBL/GenBank/DDBJ whole genome shotgun (WGS) entry which is preliminary data.</text>
</comment>
<dbReference type="Proteomes" id="UP000647339">
    <property type="component" value="Unassembled WGS sequence"/>
</dbReference>
<evidence type="ECO:0000313" key="2">
    <source>
        <dbReference type="EMBL" id="GGF34189.1"/>
    </source>
</evidence>
<evidence type="ECO:0000313" key="3">
    <source>
        <dbReference type="Proteomes" id="UP000647339"/>
    </source>
</evidence>
<dbReference type="PROSITE" id="PS51257">
    <property type="entry name" value="PROKAR_LIPOPROTEIN"/>
    <property type="match status" value="1"/>
</dbReference>
<dbReference type="EMBL" id="BMIU01000010">
    <property type="protein sequence ID" value="GGF34189.1"/>
    <property type="molecule type" value="Genomic_DNA"/>
</dbReference>
<evidence type="ECO:0000259" key="1">
    <source>
        <dbReference type="Pfam" id="PF11845"/>
    </source>
</evidence>
<protein>
    <recommendedName>
        <fullName evidence="1">Tll0287-like domain-containing protein</fullName>
    </recommendedName>
</protein>
<name>A0ABQ1V175_9BACT</name>